<dbReference type="STRING" id="51031.W2TVN0"/>
<dbReference type="OrthoDB" id="10420084at2759"/>
<dbReference type="EMBL" id="KI657679">
    <property type="protein sequence ID" value="ETN85714.1"/>
    <property type="molecule type" value="Genomic_DNA"/>
</dbReference>
<reference evidence="3" key="1">
    <citation type="journal article" date="2014" name="Nat. Genet.">
        <title>Genome of the human hookworm Necator americanus.</title>
        <authorList>
            <person name="Tang Y.T."/>
            <person name="Gao X."/>
            <person name="Rosa B.A."/>
            <person name="Abubucker S."/>
            <person name="Hallsworth-Pepin K."/>
            <person name="Martin J."/>
            <person name="Tyagi R."/>
            <person name="Heizer E."/>
            <person name="Zhang X."/>
            <person name="Bhonagiri-Palsikar V."/>
            <person name="Minx P."/>
            <person name="Warren W.C."/>
            <person name="Wang Q."/>
            <person name="Zhan B."/>
            <person name="Hotez P.J."/>
            <person name="Sternberg P.W."/>
            <person name="Dougall A."/>
            <person name="Gaze S.T."/>
            <person name="Mulvenna J."/>
            <person name="Sotillo J."/>
            <person name="Ranganathan S."/>
            <person name="Rabelo E.M."/>
            <person name="Wilson R.K."/>
            <person name="Felgner P.L."/>
            <person name="Bethony J."/>
            <person name="Hawdon J.M."/>
            <person name="Gasser R.B."/>
            <person name="Loukas A."/>
            <person name="Mitreva M."/>
        </authorList>
    </citation>
    <scope>NUCLEOTIDE SEQUENCE [LARGE SCALE GENOMIC DNA]</scope>
</reference>
<dbReference type="KEGG" id="nai:NECAME_16671"/>
<feature type="signal peptide" evidence="1">
    <location>
        <begin position="1"/>
        <end position="16"/>
    </location>
</feature>
<dbReference type="Proteomes" id="UP000053676">
    <property type="component" value="Unassembled WGS sequence"/>
</dbReference>
<proteinExistence type="predicted"/>
<keyword evidence="3" id="KW-1185">Reference proteome</keyword>
<evidence type="ECO:0000256" key="1">
    <source>
        <dbReference type="SAM" id="SignalP"/>
    </source>
</evidence>
<feature type="chain" id="PRO_5004825408" evidence="1">
    <location>
        <begin position="17"/>
        <end position="68"/>
    </location>
</feature>
<evidence type="ECO:0000313" key="2">
    <source>
        <dbReference type="EMBL" id="ETN85714.1"/>
    </source>
</evidence>
<name>W2TVN0_NECAM</name>
<keyword evidence="1" id="KW-0732">Signal</keyword>
<dbReference type="AlphaFoldDB" id="W2TVN0"/>
<accession>W2TVN0</accession>
<evidence type="ECO:0000313" key="3">
    <source>
        <dbReference type="Proteomes" id="UP000053676"/>
    </source>
</evidence>
<gene>
    <name evidence="2" type="ORF">NECAME_16671</name>
</gene>
<organism evidence="2 3">
    <name type="scientific">Necator americanus</name>
    <name type="common">Human hookworm</name>
    <dbReference type="NCBI Taxonomy" id="51031"/>
    <lineage>
        <taxon>Eukaryota</taxon>
        <taxon>Metazoa</taxon>
        <taxon>Ecdysozoa</taxon>
        <taxon>Nematoda</taxon>
        <taxon>Chromadorea</taxon>
        <taxon>Rhabditida</taxon>
        <taxon>Rhabditina</taxon>
        <taxon>Rhabditomorpha</taxon>
        <taxon>Strongyloidea</taxon>
        <taxon>Ancylostomatidae</taxon>
        <taxon>Bunostominae</taxon>
        <taxon>Necator</taxon>
    </lineage>
</organism>
<protein>
    <submittedName>
        <fullName evidence="2">Uncharacterized protein</fullName>
    </submittedName>
</protein>
<sequence>MWLVAFAVLVLSSVCAEEKSDDNDATPQFEMEEGVYILHDKDFDDFVGENPTFLAKFYAPCEHYVPHD</sequence>
<feature type="non-terminal residue" evidence="2">
    <location>
        <position position="68"/>
    </location>
</feature>